<comment type="similarity">
    <text evidence="1">Belongs to the type-I restriction system S methylase family.</text>
</comment>
<evidence type="ECO:0000256" key="2">
    <source>
        <dbReference type="ARBA" id="ARBA00022747"/>
    </source>
</evidence>
<dbReference type="Proteomes" id="UP001141933">
    <property type="component" value="Unassembled WGS sequence"/>
</dbReference>
<gene>
    <name evidence="5" type="ORF">O6P32_00355</name>
</gene>
<organism evidence="5 6">
    <name type="scientific">Phocaeicola acetigenes</name>
    <dbReference type="NCBI Taxonomy" id="3016083"/>
    <lineage>
        <taxon>Bacteria</taxon>
        <taxon>Pseudomonadati</taxon>
        <taxon>Bacteroidota</taxon>
        <taxon>Bacteroidia</taxon>
        <taxon>Bacteroidales</taxon>
        <taxon>Bacteroidaceae</taxon>
        <taxon>Phocaeicola</taxon>
    </lineage>
</organism>
<name>A0ABT4PDQ3_9BACT</name>
<evidence type="ECO:0000313" key="6">
    <source>
        <dbReference type="Proteomes" id="UP001141933"/>
    </source>
</evidence>
<keyword evidence="3" id="KW-0238">DNA-binding</keyword>
<evidence type="ECO:0000313" key="5">
    <source>
        <dbReference type="EMBL" id="MCZ8371163.1"/>
    </source>
</evidence>
<feature type="domain" description="Type I restriction modification DNA specificity" evidence="4">
    <location>
        <begin position="20"/>
        <end position="193"/>
    </location>
</feature>
<keyword evidence="5" id="KW-0378">Hydrolase</keyword>
<comment type="caution">
    <text evidence="5">The sequence shown here is derived from an EMBL/GenBank/DDBJ whole genome shotgun (WGS) entry which is preliminary data.</text>
</comment>
<dbReference type="EMBL" id="JAPZVM010000001">
    <property type="protein sequence ID" value="MCZ8371163.1"/>
    <property type="molecule type" value="Genomic_DNA"/>
</dbReference>
<dbReference type="CDD" id="cd17246">
    <property type="entry name" value="RMtype1_S_SonII-TRD2-CR2_like"/>
    <property type="match status" value="1"/>
</dbReference>
<keyword evidence="6" id="KW-1185">Reference proteome</keyword>
<dbReference type="GO" id="GO:0004519">
    <property type="term" value="F:endonuclease activity"/>
    <property type="evidence" value="ECO:0007669"/>
    <property type="project" value="UniProtKB-KW"/>
</dbReference>
<keyword evidence="5" id="KW-0255">Endonuclease</keyword>
<dbReference type="SUPFAM" id="SSF116734">
    <property type="entry name" value="DNA methylase specificity domain"/>
    <property type="match status" value="2"/>
</dbReference>
<sequence length="444" mass="50587">MENRYDKYKDSGIAWIGEIPEHWEVIKIKQLLKNNSLKVGPFGSQLSGSDILSDGKYWIYNQRTVLDNNFSSCNSFITHEKYNDLIGFKVNAGDILLTTRGTIGKISRVPTTFNEGVIHPCIIRFNINESILKYDILKYIFNDSDLVINQVKYNSNSTTIDVIYSDTLKNIILTCIPKEEQQSIATYLDQKCSEIDELITLQEEMITKLQSYKQSVITEAVTKGLDKNIPLKDSGIEWIGEIPEHWEIRTLKTMLSGIQDGTHGTFKNVISDYLLLSAKNITDNGLQFSDIERTISENDYKTIISNGYPQKGDILLCCVGTIGRCCIYNYDRIYAFQRSVSFLRTNKNTSNRFLLYLLRSQICTTQFLMSARTSAQSGIYLSTLSSLIIITPPLPEQQSIADYLDQKCSEIDALISIKQQKIEKLKDYKKSLIFECVTGKRKVS</sequence>
<protein>
    <submittedName>
        <fullName evidence="5">Restriction endonuclease subunit S</fullName>
    </submittedName>
</protein>
<reference evidence="5" key="1">
    <citation type="submission" date="2022-12" db="EMBL/GenBank/DDBJ databases">
        <title>Phocaeicola acetigenes sp. nov., isolated feces from a healthy human.</title>
        <authorList>
            <person name="Do H."/>
            <person name="Ha Y.B."/>
            <person name="Kim J.-S."/>
            <person name="Suh M.K."/>
            <person name="Kim H.S."/>
            <person name="Lee J.-S."/>
        </authorList>
    </citation>
    <scope>NUCLEOTIDE SEQUENCE</scope>
    <source>
        <strain evidence="5">KGMB11183</strain>
    </source>
</reference>
<dbReference type="Gene3D" id="1.10.287.1120">
    <property type="entry name" value="Bipartite methylase S protein"/>
    <property type="match status" value="1"/>
</dbReference>
<dbReference type="PANTHER" id="PTHR30408:SF12">
    <property type="entry name" value="TYPE I RESTRICTION ENZYME MJAVIII SPECIFICITY SUBUNIT"/>
    <property type="match status" value="1"/>
</dbReference>
<dbReference type="InterPro" id="IPR044946">
    <property type="entry name" value="Restrct_endonuc_typeI_TRD_sf"/>
</dbReference>
<dbReference type="InterPro" id="IPR000055">
    <property type="entry name" value="Restrct_endonuc_typeI_TRD"/>
</dbReference>
<dbReference type="Gene3D" id="3.90.220.20">
    <property type="entry name" value="DNA methylase specificity domains"/>
    <property type="match status" value="2"/>
</dbReference>
<accession>A0ABT4PDQ3</accession>
<keyword evidence="2" id="KW-0680">Restriction system</keyword>
<evidence type="ECO:0000256" key="1">
    <source>
        <dbReference type="ARBA" id="ARBA00010923"/>
    </source>
</evidence>
<dbReference type="RefSeq" id="WP_269876248.1">
    <property type="nucleotide sequence ID" value="NZ_JAPZVM010000001.1"/>
</dbReference>
<evidence type="ECO:0000259" key="4">
    <source>
        <dbReference type="Pfam" id="PF01420"/>
    </source>
</evidence>
<proteinExistence type="inferred from homology"/>
<keyword evidence="5" id="KW-0540">Nuclease</keyword>
<feature type="domain" description="Type I restriction modification DNA specificity" evidence="4">
    <location>
        <begin position="299"/>
        <end position="425"/>
    </location>
</feature>
<dbReference type="InterPro" id="IPR052021">
    <property type="entry name" value="Type-I_RS_S_subunit"/>
</dbReference>
<dbReference type="Pfam" id="PF01420">
    <property type="entry name" value="Methylase_S"/>
    <property type="match status" value="2"/>
</dbReference>
<evidence type="ECO:0000256" key="3">
    <source>
        <dbReference type="ARBA" id="ARBA00023125"/>
    </source>
</evidence>
<dbReference type="PANTHER" id="PTHR30408">
    <property type="entry name" value="TYPE-1 RESTRICTION ENZYME ECOKI SPECIFICITY PROTEIN"/>
    <property type="match status" value="1"/>
</dbReference>